<dbReference type="RefSeq" id="WP_116879686.1">
    <property type="nucleotide sequence ID" value="NZ_QURB01000001.1"/>
</dbReference>
<proteinExistence type="predicted"/>
<dbReference type="OrthoDB" id="1467916at2"/>
<protein>
    <submittedName>
        <fullName evidence="2">T9SS C-terminal target domain-containing protein</fullName>
    </submittedName>
</protein>
<organism evidence="2 3">
    <name type="scientific">Brumimicrobium aurantiacum</name>
    <dbReference type="NCBI Taxonomy" id="1737063"/>
    <lineage>
        <taxon>Bacteria</taxon>
        <taxon>Pseudomonadati</taxon>
        <taxon>Bacteroidota</taxon>
        <taxon>Flavobacteriia</taxon>
        <taxon>Flavobacteriales</taxon>
        <taxon>Crocinitomicaceae</taxon>
        <taxon>Brumimicrobium</taxon>
    </lineage>
</organism>
<sequence length="327" mass="36481">MRRLLFTLFLVLVFVPHSIGQYHFTTSFKVQGNKTVVIELVTTGIRINQQNSEGYNFDVEFDYSIKAYNKNGKENSYSFWTMQGYFYCDGREAYFPLSNSTGSGSGVSSGNMWSDFSDPNSASVEDLMCNTLKFEIGGQGYKGGQFVYVTGNSTLPIELISFDANTVNQQVDLNWSTASELNNDYFTIERSNDGMNWETVQTIEGAGNSSRVLNYTWTDYSPYGGISYYRLTQTDFDGAFETFDVLSVVNNELTKLQASPNPTSGLTTLTGLNQNTELHICNSMGVEVSSKVNISRNGGHTVLDMSYLPRGIYFARSGDQSLKIVKQ</sequence>
<comment type="caution">
    <text evidence="2">The sequence shown here is derived from an EMBL/GenBank/DDBJ whole genome shotgun (WGS) entry which is preliminary data.</text>
</comment>
<dbReference type="EMBL" id="QURB01000001">
    <property type="protein sequence ID" value="RFC55851.1"/>
    <property type="molecule type" value="Genomic_DNA"/>
</dbReference>
<accession>A0A3E1F1Z5</accession>
<reference evidence="2 3" key="1">
    <citation type="submission" date="2018-08" db="EMBL/GenBank/DDBJ databases">
        <title>The draft genome squence of Brumimicrobium sp. N62.</title>
        <authorList>
            <person name="Du Z.-J."/>
            <person name="Luo H.-R."/>
        </authorList>
    </citation>
    <scope>NUCLEOTIDE SEQUENCE [LARGE SCALE GENOMIC DNA]</scope>
    <source>
        <strain evidence="2 3">N62</strain>
    </source>
</reference>
<gene>
    <name evidence="2" type="ORF">DXU93_02630</name>
</gene>
<evidence type="ECO:0000313" key="3">
    <source>
        <dbReference type="Proteomes" id="UP000257127"/>
    </source>
</evidence>
<dbReference type="Proteomes" id="UP000257127">
    <property type="component" value="Unassembled WGS sequence"/>
</dbReference>
<dbReference type="InterPro" id="IPR026444">
    <property type="entry name" value="Secre_tail"/>
</dbReference>
<keyword evidence="1" id="KW-0732">Signal</keyword>
<evidence type="ECO:0000256" key="1">
    <source>
        <dbReference type="ARBA" id="ARBA00022729"/>
    </source>
</evidence>
<dbReference type="AlphaFoldDB" id="A0A3E1F1Z5"/>
<evidence type="ECO:0000313" key="2">
    <source>
        <dbReference type="EMBL" id="RFC55851.1"/>
    </source>
</evidence>
<name>A0A3E1F1Z5_9FLAO</name>
<keyword evidence="3" id="KW-1185">Reference proteome</keyword>
<dbReference type="NCBIfam" id="TIGR04183">
    <property type="entry name" value="Por_Secre_tail"/>
    <property type="match status" value="1"/>
</dbReference>